<dbReference type="Proteomes" id="UP001177021">
    <property type="component" value="Unassembled WGS sequence"/>
</dbReference>
<evidence type="ECO:0000313" key="1">
    <source>
        <dbReference type="EMBL" id="CAJ2645673.1"/>
    </source>
</evidence>
<accession>A0ACB0JNY2</accession>
<organism evidence="1 2">
    <name type="scientific">Trifolium pratense</name>
    <name type="common">Red clover</name>
    <dbReference type="NCBI Taxonomy" id="57577"/>
    <lineage>
        <taxon>Eukaryota</taxon>
        <taxon>Viridiplantae</taxon>
        <taxon>Streptophyta</taxon>
        <taxon>Embryophyta</taxon>
        <taxon>Tracheophyta</taxon>
        <taxon>Spermatophyta</taxon>
        <taxon>Magnoliopsida</taxon>
        <taxon>eudicotyledons</taxon>
        <taxon>Gunneridae</taxon>
        <taxon>Pentapetalae</taxon>
        <taxon>rosids</taxon>
        <taxon>fabids</taxon>
        <taxon>Fabales</taxon>
        <taxon>Fabaceae</taxon>
        <taxon>Papilionoideae</taxon>
        <taxon>50 kb inversion clade</taxon>
        <taxon>NPAAA clade</taxon>
        <taxon>Hologalegina</taxon>
        <taxon>IRL clade</taxon>
        <taxon>Trifolieae</taxon>
        <taxon>Trifolium</taxon>
    </lineage>
</organism>
<reference evidence="1" key="1">
    <citation type="submission" date="2023-10" db="EMBL/GenBank/DDBJ databases">
        <authorList>
            <person name="Rodriguez Cubillos JULIANA M."/>
            <person name="De Vega J."/>
        </authorList>
    </citation>
    <scope>NUCLEOTIDE SEQUENCE</scope>
</reference>
<proteinExistence type="predicted"/>
<dbReference type="EMBL" id="CASHSV030000098">
    <property type="protein sequence ID" value="CAJ2645673.1"/>
    <property type="molecule type" value="Genomic_DNA"/>
</dbReference>
<comment type="caution">
    <text evidence="1">The sequence shown here is derived from an EMBL/GenBank/DDBJ whole genome shotgun (WGS) entry which is preliminary data.</text>
</comment>
<protein>
    <submittedName>
        <fullName evidence="1">Uncharacterized protein</fullName>
    </submittedName>
</protein>
<keyword evidence="2" id="KW-1185">Reference proteome</keyword>
<gene>
    <name evidence="1" type="ORF">MILVUS5_LOCUS14527</name>
</gene>
<name>A0ACB0JNY2_TRIPR</name>
<evidence type="ECO:0000313" key="2">
    <source>
        <dbReference type="Proteomes" id="UP001177021"/>
    </source>
</evidence>
<sequence length="237" mass="26999">MEGLKVSEASLIVYIHPSKSNQVSKAVPRELSSLLFTYNDIFDGVVLAYDINSLDKCAKILPGVCPYFGVNLKVNMLLFSPKPDMLLEGKVEKITHDSIHVVVLGFSAAIIAEKDIRAEFVYRMKHEKGVYASKSHKRHVIKKETMIRFMVKSFDEETLQVYGSLVPDNTGSIHWLDKNLEVVSHPDRKFHRSTKKRENERQPLMLDNKDALDGEPSTVDTVQKLKKSKKQKVREES</sequence>